<protein>
    <submittedName>
        <fullName evidence="1">Uncharacterized protein</fullName>
    </submittedName>
</protein>
<keyword evidence="2" id="KW-1185">Reference proteome</keyword>
<evidence type="ECO:0000313" key="1">
    <source>
        <dbReference type="EMBL" id="CAG7645502.1"/>
    </source>
</evidence>
<comment type="caution">
    <text evidence="1">The sequence shown here is derived from an EMBL/GenBank/DDBJ whole genome shotgun (WGS) entry which is preliminary data.</text>
</comment>
<gene>
    <name evidence="1" type="ORF">PAECIP111802_03532</name>
</gene>
<accession>A0ABN7TRX8</accession>
<evidence type="ECO:0000313" key="2">
    <source>
        <dbReference type="Proteomes" id="UP000730618"/>
    </source>
</evidence>
<sequence length="64" mass="7208">MGYMVWRGMECCATCIYWGGRRKLVPYNKEEVEVQAEQGACNVDGVNGLADTFASACCTFWEKM</sequence>
<dbReference type="EMBL" id="CAJVCE010000009">
    <property type="protein sequence ID" value="CAG7645502.1"/>
    <property type="molecule type" value="Genomic_DNA"/>
</dbReference>
<reference evidence="1 2" key="1">
    <citation type="submission" date="2021-06" db="EMBL/GenBank/DDBJ databases">
        <authorList>
            <person name="Criscuolo A."/>
        </authorList>
    </citation>
    <scope>NUCLEOTIDE SEQUENCE [LARGE SCALE GENOMIC DNA]</scope>
    <source>
        <strain evidence="2">CIP 111802</strain>
    </source>
</reference>
<dbReference type="RefSeq" id="WP_218099831.1">
    <property type="nucleotide sequence ID" value="NZ_CAJVCE010000009.1"/>
</dbReference>
<name>A0ABN7TRX8_9BACL</name>
<organism evidence="1 2">
    <name type="scientific">Paenibacillus allorhizosphaerae</name>
    <dbReference type="NCBI Taxonomy" id="2849866"/>
    <lineage>
        <taxon>Bacteria</taxon>
        <taxon>Bacillati</taxon>
        <taxon>Bacillota</taxon>
        <taxon>Bacilli</taxon>
        <taxon>Bacillales</taxon>
        <taxon>Paenibacillaceae</taxon>
        <taxon>Paenibacillus</taxon>
    </lineage>
</organism>
<proteinExistence type="predicted"/>
<dbReference type="Proteomes" id="UP000730618">
    <property type="component" value="Unassembled WGS sequence"/>
</dbReference>